<evidence type="ECO:0000313" key="4">
    <source>
        <dbReference type="EMBL" id="SES33237.1"/>
    </source>
</evidence>
<evidence type="ECO:0000256" key="1">
    <source>
        <dbReference type="PIRSR" id="PIRSR014972-1"/>
    </source>
</evidence>
<feature type="active site" evidence="1">
    <location>
        <position position="35"/>
    </location>
</feature>
<dbReference type="InterPro" id="IPR054485">
    <property type="entry name" value="FlK-like_dom"/>
</dbReference>
<protein>
    <submittedName>
        <fullName evidence="4">Fluoroacetyl-CoA thioesterase</fullName>
    </submittedName>
</protein>
<dbReference type="AlphaFoldDB" id="A0A1H9WHS4"/>
<feature type="active site" evidence="1">
    <location>
        <position position="70"/>
    </location>
</feature>
<dbReference type="Pfam" id="PF22636">
    <property type="entry name" value="FlK"/>
    <property type="match status" value="1"/>
</dbReference>
<evidence type="ECO:0000259" key="3">
    <source>
        <dbReference type="Pfam" id="PF22636"/>
    </source>
</evidence>
<keyword evidence="5" id="KW-1185">Reference proteome</keyword>
<dbReference type="Gene3D" id="3.10.129.10">
    <property type="entry name" value="Hotdog Thioesterase"/>
    <property type="match status" value="1"/>
</dbReference>
<dbReference type="InterPro" id="IPR025540">
    <property type="entry name" value="FlK"/>
</dbReference>
<feature type="binding site" evidence="2">
    <location>
        <position position="62"/>
    </location>
    <ligand>
        <name>CoA</name>
        <dbReference type="ChEBI" id="CHEBI:57287"/>
    </ligand>
</feature>
<dbReference type="PANTHER" id="PTHR36934">
    <property type="entry name" value="BLR0278 PROTEIN"/>
    <property type="match status" value="1"/>
</dbReference>
<feature type="active site" evidence="1">
    <location>
        <position position="43"/>
    </location>
</feature>
<accession>A0A1H9WHS4</accession>
<dbReference type="RefSeq" id="WP_089925211.1">
    <property type="nucleotide sequence ID" value="NZ_FOFV01000022.1"/>
</dbReference>
<proteinExistence type="predicted"/>
<reference evidence="5" key="1">
    <citation type="submission" date="2016-10" db="EMBL/GenBank/DDBJ databases">
        <authorList>
            <person name="Varghese N."/>
            <person name="Submissions S."/>
        </authorList>
    </citation>
    <scope>NUCLEOTIDE SEQUENCE [LARGE SCALE GENOMIC DNA]</scope>
    <source>
        <strain evidence="5">DSM 44437</strain>
    </source>
</reference>
<organism evidence="4 5">
    <name type="scientific">Lentzea albida</name>
    <dbReference type="NCBI Taxonomy" id="65499"/>
    <lineage>
        <taxon>Bacteria</taxon>
        <taxon>Bacillati</taxon>
        <taxon>Actinomycetota</taxon>
        <taxon>Actinomycetes</taxon>
        <taxon>Pseudonocardiales</taxon>
        <taxon>Pseudonocardiaceae</taxon>
        <taxon>Lentzea</taxon>
    </lineage>
</organism>
<dbReference type="Proteomes" id="UP000199503">
    <property type="component" value="Unassembled WGS sequence"/>
</dbReference>
<feature type="domain" description="Fluoroacetyl-CoA-specific thioesterase-like" evidence="3">
    <location>
        <begin position="17"/>
        <end position="120"/>
    </location>
</feature>
<dbReference type="PANTHER" id="PTHR36934:SF1">
    <property type="entry name" value="THIOESTERASE DOMAIN-CONTAINING PROTEIN"/>
    <property type="match status" value="1"/>
</dbReference>
<dbReference type="InterPro" id="IPR029069">
    <property type="entry name" value="HotDog_dom_sf"/>
</dbReference>
<name>A0A1H9WHS4_9PSEU</name>
<evidence type="ECO:0000313" key="5">
    <source>
        <dbReference type="Proteomes" id="UP000199503"/>
    </source>
</evidence>
<evidence type="ECO:0000256" key="2">
    <source>
        <dbReference type="PIRSR" id="PIRSR014972-2"/>
    </source>
</evidence>
<dbReference type="OrthoDB" id="6902891at2"/>
<gene>
    <name evidence="4" type="ORF">SAMN04488000_12299</name>
</gene>
<feature type="binding site" evidence="2">
    <location>
        <position position="114"/>
    </location>
    <ligand>
        <name>substrate</name>
    </ligand>
</feature>
<dbReference type="SUPFAM" id="SSF54637">
    <property type="entry name" value="Thioesterase/thiol ester dehydrase-isomerase"/>
    <property type="match status" value="1"/>
</dbReference>
<dbReference type="EMBL" id="FOFV01000022">
    <property type="protein sequence ID" value="SES33237.1"/>
    <property type="molecule type" value="Genomic_DNA"/>
</dbReference>
<feature type="binding site" evidence="2">
    <location>
        <position position="62"/>
    </location>
    <ligand>
        <name>substrate</name>
    </ligand>
</feature>
<dbReference type="PIRSF" id="PIRSF014972">
    <property type="entry name" value="FlK"/>
    <property type="match status" value="1"/>
</dbReference>
<sequence length="133" mass="14843">MSERFAVGATAVREHVVRAEDCATHWENDLPVLATPVLLWLAEVTCMKVVEGALEPSEMTVGFKHDNAQHVAATPEGWTVTVTAEVTEVDGRMLTFAVRAHDGVEVVYRGTHVRAVIDREKFLRRFEEKVARS</sequence>
<dbReference type="STRING" id="65499.SAMN04488000_12299"/>